<dbReference type="PANTHER" id="PTHR35205">
    <property type="entry name" value="NB-ARC AND TPR DOMAIN PROTEIN"/>
    <property type="match status" value="1"/>
</dbReference>
<organism evidence="1 2">
    <name type="scientific">Streptomyces telluris</name>
    <dbReference type="NCBI Taxonomy" id="2720021"/>
    <lineage>
        <taxon>Bacteria</taxon>
        <taxon>Bacillati</taxon>
        <taxon>Actinomycetota</taxon>
        <taxon>Actinomycetes</taxon>
        <taxon>Kitasatosporales</taxon>
        <taxon>Streptomycetaceae</taxon>
        <taxon>Streptomyces</taxon>
    </lineage>
</organism>
<evidence type="ECO:0000313" key="2">
    <source>
        <dbReference type="Proteomes" id="UP001142374"/>
    </source>
</evidence>
<evidence type="ECO:0000313" key="1">
    <source>
        <dbReference type="EMBL" id="MCQ8775066.1"/>
    </source>
</evidence>
<dbReference type="Proteomes" id="UP001142374">
    <property type="component" value="Unassembled WGS sequence"/>
</dbReference>
<gene>
    <name evidence="1" type="ORF">NQU55_35730</name>
</gene>
<dbReference type="EMBL" id="JANIID010000067">
    <property type="protein sequence ID" value="MCQ8775066.1"/>
    <property type="molecule type" value="Genomic_DNA"/>
</dbReference>
<dbReference type="InterPro" id="IPR027417">
    <property type="entry name" value="P-loop_NTPase"/>
</dbReference>
<name>A0A9X2RSW1_9ACTN</name>
<accession>A0A9X2RSW1</accession>
<dbReference type="RefSeq" id="WP_168096830.1">
    <property type="nucleotide sequence ID" value="NZ_JAATER010000827.1"/>
</dbReference>
<dbReference type="PANTHER" id="PTHR35205:SF1">
    <property type="entry name" value="ZU5 DOMAIN-CONTAINING PROTEIN"/>
    <property type="match status" value="1"/>
</dbReference>
<dbReference type="AlphaFoldDB" id="A0A9X2RSW1"/>
<sequence length="222" mass="23836">MQWLASHTGWLLILDNVNARRDIDDLLGCAPTGRFLITSRLAAAWPDAVTILRLDVLNEDDSLALLTRTATAATGPQDMDGADDLCAELGHLALAIKQAAAYLAQTPLLTPRGYLNLLAQAPANLYQKGGAGVTNSERTIARIWRLTLDRIHQAQPLATELLRILSWYAPDEIPVNLLDGAASPTALNGALGLLTAYNMATADPNTHTLANPPPRPVPHPHP</sequence>
<proteinExistence type="predicted"/>
<keyword evidence="2" id="KW-1185">Reference proteome</keyword>
<protein>
    <recommendedName>
        <fullName evidence="3">NB-ARC domain-containing protein</fullName>
    </recommendedName>
</protein>
<dbReference type="SUPFAM" id="SSF52540">
    <property type="entry name" value="P-loop containing nucleoside triphosphate hydrolases"/>
    <property type="match status" value="1"/>
</dbReference>
<reference evidence="1" key="1">
    <citation type="submission" date="2022-06" db="EMBL/GenBank/DDBJ databases">
        <title>WGS of actinobacteria.</title>
        <authorList>
            <person name="Thawai C."/>
        </authorList>
    </citation>
    <scope>NUCLEOTIDE SEQUENCE</scope>
    <source>
        <strain evidence="1">AA8</strain>
    </source>
</reference>
<evidence type="ECO:0008006" key="3">
    <source>
        <dbReference type="Google" id="ProtNLM"/>
    </source>
</evidence>
<comment type="caution">
    <text evidence="1">The sequence shown here is derived from an EMBL/GenBank/DDBJ whole genome shotgun (WGS) entry which is preliminary data.</text>
</comment>